<reference evidence="3 4" key="1">
    <citation type="submission" date="2020-08" db="EMBL/GenBank/DDBJ databases">
        <authorList>
            <person name="Mo P."/>
        </authorList>
    </citation>
    <scope>NUCLEOTIDE SEQUENCE [LARGE SCALE GENOMIC DNA]</scope>
    <source>
        <strain evidence="3 4">CGMCC 4.1532</strain>
    </source>
</reference>
<dbReference type="InterPro" id="IPR024455">
    <property type="entry name" value="Phage_capsid"/>
</dbReference>
<dbReference type="Pfam" id="PF05065">
    <property type="entry name" value="Phage_capsid"/>
    <property type="match status" value="1"/>
</dbReference>
<feature type="domain" description="Phage capsid-like C-terminal" evidence="2">
    <location>
        <begin position="11"/>
        <end position="307"/>
    </location>
</feature>
<dbReference type="NCBIfam" id="TIGR01554">
    <property type="entry name" value="major_cap_HK97"/>
    <property type="match status" value="1"/>
</dbReference>
<comment type="subcellular location">
    <subcellularLocation>
        <location evidence="1">Virion</location>
    </subcellularLocation>
</comment>
<evidence type="ECO:0000313" key="3">
    <source>
        <dbReference type="EMBL" id="QNG51661.1"/>
    </source>
</evidence>
<dbReference type="EMBL" id="CP060131">
    <property type="protein sequence ID" value="QNG51661.1"/>
    <property type="molecule type" value="Genomic_DNA"/>
</dbReference>
<dbReference type="Proteomes" id="UP000515728">
    <property type="component" value="Chromosome"/>
</dbReference>
<proteinExistence type="predicted"/>
<organism evidence="3 4">
    <name type="scientific">Pseudonocardia petroleophila</name>
    <dbReference type="NCBI Taxonomy" id="37331"/>
    <lineage>
        <taxon>Bacteria</taxon>
        <taxon>Bacillati</taxon>
        <taxon>Actinomycetota</taxon>
        <taxon>Actinomycetes</taxon>
        <taxon>Pseudonocardiales</taxon>
        <taxon>Pseudonocardiaceae</taxon>
        <taxon>Pseudonocardia</taxon>
    </lineage>
</organism>
<dbReference type="SUPFAM" id="SSF56563">
    <property type="entry name" value="Major capsid protein gp5"/>
    <property type="match status" value="1"/>
</dbReference>
<evidence type="ECO:0000313" key="4">
    <source>
        <dbReference type="Proteomes" id="UP000515728"/>
    </source>
</evidence>
<dbReference type="AlphaFoldDB" id="A0A7G7MFV0"/>
<evidence type="ECO:0000256" key="1">
    <source>
        <dbReference type="ARBA" id="ARBA00004328"/>
    </source>
</evidence>
<keyword evidence="4" id="KW-1185">Reference proteome</keyword>
<accession>A0A7G7MFV0</accession>
<gene>
    <name evidence="3" type="ORF">H6H00_26735</name>
</gene>
<evidence type="ECO:0000259" key="2">
    <source>
        <dbReference type="Pfam" id="PF05065"/>
    </source>
</evidence>
<dbReference type="KEGG" id="ppel:H6H00_26735"/>
<dbReference type="RefSeq" id="WP_185718415.1">
    <property type="nucleotide sequence ID" value="NZ_BAAAWI010000001.1"/>
</dbReference>
<sequence length="313" mass="32864">MARETFENWTPVETGSEALQALVQTSAVEQVARPEVMNSDTKQVPRTGDFAIAAVAKGAAYGETAGTNDYVELIARKAGGVARIAEEDLLDSSVDILATKRADAARGLAKFFDNATLATTGAANGTTILYTSVYKALRTTNSAAGYTADENYIASAGAVTYAKLSGLLAKYEQSEWADPGNSVVIASYAFLASLRDVVDSQGRPIFYGGSGDVPSQLFGHPVVWSHGARTSATNTQSPSGNPVMVIANRNLLIKGMARLSPEIVTPNPGFALQRASNGQGFLTDEALMKAAMRRGFAVGHEKGMALMEITAGA</sequence>
<protein>
    <submittedName>
        <fullName evidence="3">Phage major capsid protein</fullName>
    </submittedName>
</protein>
<name>A0A7G7MFV0_9PSEU</name>
<dbReference type="InterPro" id="IPR054612">
    <property type="entry name" value="Phage_capsid-like_C"/>
</dbReference>